<evidence type="ECO:0000259" key="3">
    <source>
        <dbReference type="Pfam" id="PF02826"/>
    </source>
</evidence>
<dbReference type="EMBL" id="UGQT01000001">
    <property type="protein sequence ID" value="STZ62208.1"/>
    <property type="molecule type" value="Genomic_DNA"/>
</dbReference>
<accession>A0A378TN48</accession>
<dbReference type="InterPro" id="IPR036291">
    <property type="entry name" value="NAD(P)-bd_dom_sf"/>
</dbReference>
<evidence type="ECO:0000313" key="4">
    <source>
        <dbReference type="EMBL" id="STZ62208.1"/>
    </source>
</evidence>
<evidence type="ECO:0000256" key="2">
    <source>
        <dbReference type="ARBA" id="ARBA00023027"/>
    </source>
</evidence>
<dbReference type="GO" id="GO:0051287">
    <property type="term" value="F:NAD binding"/>
    <property type="evidence" value="ECO:0007669"/>
    <property type="project" value="InterPro"/>
</dbReference>
<dbReference type="EC" id="1.1.1.79" evidence="4"/>
<dbReference type="Gene3D" id="3.40.50.720">
    <property type="entry name" value="NAD(P)-binding Rossmann-like Domain"/>
    <property type="match status" value="2"/>
</dbReference>
<protein>
    <submittedName>
        <fullName evidence="4">D-isomer specific 2-hydroxyacid dehydrogenase</fullName>
        <ecNumber evidence="4">1.1.1.79</ecNumber>
    </submittedName>
</protein>
<dbReference type="InterPro" id="IPR029753">
    <property type="entry name" value="D-isomer_DH_CS"/>
</dbReference>
<name>A0A378TN48_9MYCO</name>
<dbReference type="Proteomes" id="UP000254978">
    <property type="component" value="Unassembled WGS sequence"/>
</dbReference>
<proteinExistence type="predicted"/>
<reference evidence="4 5" key="1">
    <citation type="submission" date="2018-06" db="EMBL/GenBank/DDBJ databases">
        <authorList>
            <consortium name="Pathogen Informatics"/>
            <person name="Doyle S."/>
        </authorList>
    </citation>
    <scope>NUCLEOTIDE SEQUENCE [LARGE SCALE GENOMIC DNA]</scope>
    <source>
        <strain evidence="4 5">NCTC10821</strain>
    </source>
</reference>
<dbReference type="SUPFAM" id="SSF51735">
    <property type="entry name" value="NAD(P)-binding Rossmann-fold domains"/>
    <property type="match status" value="1"/>
</dbReference>
<dbReference type="AlphaFoldDB" id="A0A378TN48"/>
<keyword evidence="1 4" id="KW-0560">Oxidoreductase</keyword>
<dbReference type="PROSITE" id="PS00671">
    <property type="entry name" value="D_2_HYDROXYACID_DH_3"/>
    <property type="match status" value="1"/>
</dbReference>
<keyword evidence="2" id="KW-0520">NAD</keyword>
<dbReference type="CDD" id="cd12166">
    <property type="entry name" value="2-Hacid_dh_7"/>
    <property type="match status" value="1"/>
</dbReference>
<dbReference type="PANTHER" id="PTHR43333">
    <property type="entry name" value="2-HACID_DH_C DOMAIN-CONTAINING PROTEIN"/>
    <property type="match status" value="1"/>
</dbReference>
<dbReference type="PANTHER" id="PTHR43333:SF1">
    <property type="entry name" value="D-ISOMER SPECIFIC 2-HYDROXYACID DEHYDROGENASE NAD-BINDING DOMAIN-CONTAINING PROTEIN"/>
    <property type="match status" value="1"/>
</dbReference>
<dbReference type="InterPro" id="IPR006140">
    <property type="entry name" value="D-isomer_DH_NAD-bd"/>
</dbReference>
<keyword evidence="5" id="KW-1185">Reference proteome</keyword>
<organism evidence="4 5">
    <name type="scientific">Mycolicibacterium tokaiense</name>
    <dbReference type="NCBI Taxonomy" id="39695"/>
    <lineage>
        <taxon>Bacteria</taxon>
        <taxon>Bacillati</taxon>
        <taxon>Actinomycetota</taxon>
        <taxon>Actinomycetes</taxon>
        <taxon>Mycobacteriales</taxon>
        <taxon>Mycobacteriaceae</taxon>
        <taxon>Mycolicibacterium</taxon>
    </lineage>
</organism>
<evidence type="ECO:0000256" key="1">
    <source>
        <dbReference type="ARBA" id="ARBA00023002"/>
    </source>
</evidence>
<dbReference type="GO" id="GO:0030267">
    <property type="term" value="F:glyoxylate reductase (NADPH) activity"/>
    <property type="evidence" value="ECO:0007669"/>
    <property type="project" value="UniProtKB-EC"/>
</dbReference>
<sequence>MARCQIPGALSRRLVWLPFEPSWPVPAGIRCELVELGSAATGLDEVEFVVLPYGATDAQLRALRRMPRLAVVQSQAAGTERVAPFVPPGVRLCSGRGVHDTATAELAVALALTMTRDLPDYLHDQAERRWRPRVSQGLADQRVVVIGFGSVGSAIGARLRAFEAEVVGIARTARVGVRAMSALPEVLPGADVVILAVPLTDETRGMVDKAFLDLLKPGALLINVARGAVVVTEDLLKALNAGRISAALDVTDPEPPPADSPLWDAPNCVLTPHVGARSRALQPRIQALVRDQVTRFADGRELRNLVR</sequence>
<evidence type="ECO:0000313" key="5">
    <source>
        <dbReference type="Proteomes" id="UP000254978"/>
    </source>
</evidence>
<feature type="domain" description="D-isomer specific 2-hydroxyacid dehydrogenase NAD-binding" evidence="3">
    <location>
        <begin position="108"/>
        <end position="275"/>
    </location>
</feature>
<gene>
    <name evidence="4" type="primary">ghrA_2</name>
    <name evidence="4" type="ORF">NCTC10821_05773</name>
</gene>
<dbReference type="Pfam" id="PF02826">
    <property type="entry name" value="2-Hacid_dh_C"/>
    <property type="match status" value="1"/>
</dbReference>